<dbReference type="GO" id="GO:0005739">
    <property type="term" value="C:mitochondrion"/>
    <property type="evidence" value="ECO:0007669"/>
    <property type="project" value="TreeGrafter"/>
</dbReference>
<dbReference type="Proteomes" id="UP000095283">
    <property type="component" value="Unplaced"/>
</dbReference>
<evidence type="ECO:0000256" key="1">
    <source>
        <dbReference type="SAM" id="Phobius"/>
    </source>
</evidence>
<evidence type="ECO:0000259" key="3">
    <source>
        <dbReference type="Pfam" id="PF20259"/>
    </source>
</evidence>
<feature type="transmembrane region" description="Helical" evidence="1">
    <location>
        <begin position="70"/>
        <end position="90"/>
    </location>
</feature>
<keyword evidence="1" id="KW-0812">Transmembrane</keyword>
<keyword evidence="1" id="KW-1133">Transmembrane helix</keyword>
<dbReference type="SUPFAM" id="SSF52402">
    <property type="entry name" value="Adenine nucleotide alpha hydrolases-like"/>
    <property type="match status" value="1"/>
</dbReference>
<reference evidence="5" key="1">
    <citation type="submission" date="2016-11" db="UniProtKB">
        <authorList>
            <consortium name="WormBaseParasite"/>
        </authorList>
    </citation>
    <scope>IDENTIFICATION</scope>
</reference>
<dbReference type="AlphaFoldDB" id="A0A1I7WIX0"/>
<dbReference type="Pfam" id="PF20259">
    <property type="entry name" value="tRNA_Me_trans_M"/>
    <property type="match status" value="1"/>
</dbReference>
<evidence type="ECO:0000313" key="5">
    <source>
        <dbReference type="WBParaSite" id="Hba_04962"/>
    </source>
</evidence>
<feature type="domain" description="tRNA-specific 2-thiouridylase MnmA-like central" evidence="3">
    <location>
        <begin position="164"/>
        <end position="221"/>
    </location>
</feature>
<dbReference type="Gene3D" id="2.40.30.10">
    <property type="entry name" value="Translation factors"/>
    <property type="match status" value="1"/>
</dbReference>
<evidence type="ECO:0000259" key="2">
    <source>
        <dbReference type="Pfam" id="PF20258"/>
    </source>
</evidence>
<dbReference type="InterPro" id="IPR046884">
    <property type="entry name" value="MnmA-like_central"/>
</dbReference>
<dbReference type="Pfam" id="PF03054">
    <property type="entry name" value="tRNA_Me_trans"/>
    <property type="match status" value="1"/>
</dbReference>
<dbReference type="GO" id="GO:0002143">
    <property type="term" value="P:tRNA wobble position uridine thiolation"/>
    <property type="evidence" value="ECO:0007669"/>
    <property type="project" value="TreeGrafter"/>
</dbReference>
<name>A0A1I7WIX0_HETBA</name>
<keyword evidence="4" id="KW-1185">Reference proteome</keyword>
<protein>
    <submittedName>
        <fullName evidence="5">tRNA-5-taurinomethyluridine 2-sulfurtransferase</fullName>
    </submittedName>
</protein>
<organism evidence="4 5">
    <name type="scientific">Heterorhabditis bacteriophora</name>
    <name type="common">Entomopathogenic nematode worm</name>
    <dbReference type="NCBI Taxonomy" id="37862"/>
    <lineage>
        <taxon>Eukaryota</taxon>
        <taxon>Metazoa</taxon>
        <taxon>Ecdysozoa</taxon>
        <taxon>Nematoda</taxon>
        <taxon>Chromadorea</taxon>
        <taxon>Rhabditida</taxon>
        <taxon>Rhabditina</taxon>
        <taxon>Rhabditomorpha</taxon>
        <taxon>Strongyloidea</taxon>
        <taxon>Heterorhabditidae</taxon>
        <taxon>Heterorhabditis</taxon>
    </lineage>
</organism>
<accession>A0A1I7WIX0</accession>
<dbReference type="InterPro" id="IPR014729">
    <property type="entry name" value="Rossmann-like_a/b/a_fold"/>
</dbReference>
<feature type="domain" description="tRNA-specific 2-thiouridylase MnmA-like C-terminal" evidence="2">
    <location>
        <begin position="231"/>
        <end position="294"/>
    </location>
</feature>
<sequence>MIENYRMGRTVVPDIQCNRSIKFEHLHNYAINKLGVDYIATGHYASTSQGDFQERCETDKKNSELFHHQSLFTLFSYYLLLVCFSGVQLFTAVDPIKDQTYFLSTLKQNQLRRALFPLGSITKPQVKLIAVQQGLEKIAKKAESMGVCFIGKRRNFEEFMDQPLPGAVILLRDGSVLGEHSGVHRFTLGKRLALHSLRTGSHLGYFVAKIDSRRNIIYVCEGSNDPCLYATEFLIREPEWIDKKPVQESRISNLECRIQRTHPPIPSHVRRESQDTLRVIPSLPLRAVAEGQIYISKVSAKLLVSYYLRDVSLGLDRQKCNYSIIIYLFLNSSMSDAFYCHSRP</sequence>
<dbReference type="Gene3D" id="2.30.30.280">
    <property type="entry name" value="Adenine nucleotide alpha hydrolases-like domains"/>
    <property type="match status" value="1"/>
</dbReference>
<dbReference type="Gene3D" id="3.40.50.620">
    <property type="entry name" value="HUPs"/>
    <property type="match status" value="1"/>
</dbReference>
<proteinExistence type="predicted"/>
<dbReference type="InterPro" id="IPR046885">
    <property type="entry name" value="MnmA-like_C"/>
</dbReference>
<evidence type="ECO:0000313" key="4">
    <source>
        <dbReference type="Proteomes" id="UP000095283"/>
    </source>
</evidence>
<dbReference type="Pfam" id="PF20258">
    <property type="entry name" value="tRNA_Me_trans_C"/>
    <property type="match status" value="1"/>
</dbReference>
<dbReference type="PANTHER" id="PTHR11933">
    <property type="entry name" value="TRNA 5-METHYLAMINOMETHYL-2-THIOURIDYLATE -METHYLTRANSFERASE"/>
    <property type="match status" value="1"/>
</dbReference>
<dbReference type="GO" id="GO:0016783">
    <property type="term" value="F:sulfurtransferase activity"/>
    <property type="evidence" value="ECO:0007669"/>
    <property type="project" value="InterPro"/>
</dbReference>
<dbReference type="WBParaSite" id="Hba_04962">
    <property type="protein sequence ID" value="Hba_04962"/>
    <property type="gene ID" value="Hba_04962"/>
</dbReference>
<dbReference type="InterPro" id="IPR023382">
    <property type="entry name" value="MnmA-like_central_sf"/>
</dbReference>
<dbReference type="PANTHER" id="PTHR11933:SF5">
    <property type="entry name" value="MITOCHONDRIAL TRNA-SPECIFIC 2-THIOURIDYLASE 1"/>
    <property type="match status" value="1"/>
</dbReference>
<keyword evidence="1" id="KW-0472">Membrane</keyword>